<dbReference type="Gene3D" id="3.40.50.880">
    <property type="match status" value="1"/>
</dbReference>
<evidence type="ECO:0000256" key="5">
    <source>
        <dbReference type="ARBA" id="ARBA00048082"/>
    </source>
</evidence>
<dbReference type="GeneID" id="89976813"/>
<dbReference type="PANTHER" id="PTHR48094:SF11">
    <property type="entry name" value="GLUTATHIONE-INDEPENDENT GLYOXALASE HSP31-RELATED"/>
    <property type="match status" value="1"/>
</dbReference>
<name>A0AAV9MZX5_9EURO</name>
<dbReference type="RefSeq" id="XP_064701792.1">
    <property type="nucleotide sequence ID" value="XM_064852195.1"/>
</dbReference>
<evidence type="ECO:0000313" key="6">
    <source>
        <dbReference type="EMBL" id="KAK5046193.1"/>
    </source>
</evidence>
<evidence type="ECO:0000256" key="4">
    <source>
        <dbReference type="ARBA" id="ARBA00038493"/>
    </source>
</evidence>
<protein>
    <recommendedName>
        <fullName evidence="1">D-lactate dehydratase</fullName>
        <ecNumber evidence="1">4.2.1.130</ecNumber>
    </recommendedName>
</protein>
<dbReference type="SUPFAM" id="SSF52317">
    <property type="entry name" value="Class I glutamine amidotransferase-like"/>
    <property type="match status" value="1"/>
</dbReference>
<dbReference type="EMBL" id="JAVRRD010000032">
    <property type="protein sequence ID" value="KAK5046193.1"/>
    <property type="molecule type" value="Genomic_DNA"/>
</dbReference>
<comment type="similarity">
    <text evidence="4">Belongs to the peptidase C56 family. HSP31-like subfamily.</text>
</comment>
<evidence type="ECO:0000256" key="2">
    <source>
        <dbReference type="ARBA" id="ARBA00023016"/>
    </source>
</evidence>
<keyword evidence="2" id="KW-0346">Stress response</keyword>
<organism evidence="6 7">
    <name type="scientific">Exophiala bonariae</name>
    <dbReference type="NCBI Taxonomy" id="1690606"/>
    <lineage>
        <taxon>Eukaryota</taxon>
        <taxon>Fungi</taxon>
        <taxon>Dikarya</taxon>
        <taxon>Ascomycota</taxon>
        <taxon>Pezizomycotina</taxon>
        <taxon>Eurotiomycetes</taxon>
        <taxon>Chaetothyriomycetidae</taxon>
        <taxon>Chaetothyriales</taxon>
        <taxon>Herpotrichiellaceae</taxon>
        <taxon>Exophiala</taxon>
    </lineage>
</organism>
<accession>A0AAV9MZX5</accession>
<keyword evidence="3" id="KW-0456">Lyase</keyword>
<proteinExistence type="inferred from homology"/>
<keyword evidence="7" id="KW-1185">Reference proteome</keyword>
<dbReference type="Proteomes" id="UP001358417">
    <property type="component" value="Unassembled WGS sequence"/>
</dbReference>
<dbReference type="InterPro" id="IPR050325">
    <property type="entry name" value="Prot/Nucl_acid_deglycase"/>
</dbReference>
<dbReference type="GO" id="GO:0005737">
    <property type="term" value="C:cytoplasm"/>
    <property type="evidence" value="ECO:0007669"/>
    <property type="project" value="TreeGrafter"/>
</dbReference>
<dbReference type="GO" id="GO:0019243">
    <property type="term" value="P:methylglyoxal catabolic process to D-lactate via S-lactoyl-glutathione"/>
    <property type="evidence" value="ECO:0007669"/>
    <property type="project" value="TreeGrafter"/>
</dbReference>
<dbReference type="GO" id="GO:0019172">
    <property type="term" value="F:glyoxalase III activity"/>
    <property type="evidence" value="ECO:0007669"/>
    <property type="project" value="UniProtKB-EC"/>
</dbReference>
<dbReference type="EC" id="4.2.1.130" evidence="1"/>
<gene>
    <name evidence="6" type="ORF">LTR84_008650</name>
</gene>
<dbReference type="AlphaFoldDB" id="A0AAV9MZX5"/>
<dbReference type="PANTHER" id="PTHR48094">
    <property type="entry name" value="PROTEIN/NUCLEIC ACID DEGLYCASE DJ-1-RELATED"/>
    <property type="match status" value="1"/>
</dbReference>
<sequence length="236" mass="25244">MALRPKVLFVVTSHDQLGNTGRKTGWYLPEGAHPHEVLAPYADIIWASPKGGITPLDPMSDQVDDDDLLTRNFLLKKESWRSSEKLANFLGRADEFEAVFYVGGWGPMFDLATDSGSHQLINEFYAAEKIVSSVCHGPGALAKVKLPSGKYFLDGEPVTGYSNVEEGMAGVVEVMPFSLEDALQTASGGHYKKATEPLGVNVVVARGGKLINGQNPASAGPTAEAILASLKQSGKI</sequence>
<comment type="caution">
    <text evidence="6">The sequence shown here is derived from an EMBL/GenBank/DDBJ whole genome shotgun (WGS) entry which is preliminary data.</text>
</comment>
<evidence type="ECO:0000256" key="1">
    <source>
        <dbReference type="ARBA" id="ARBA00013134"/>
    </source>
</evidence>
<dbReference type="InterPro" id="IPR029062">
    <property type="entry name" value="Class_I_gatase-like"/>
</dbReference>
<reference evidence="6 7" key="1">
    <citation type="submission" date="2023-08" db="EMBL/GenBank/DDBJ databases">
        <title>Black Yeasts Isolated from many extreme environments.</title>
        <authorList>
            <person name="Coleine C."/>
            <person name="Stajich J.E."/>
            <person name="Selbmann L."/>
        </authorList>
    </citation>
    <scope>NUCLEOTIDE SEQUENCE [LARGE SCALE GENOMIC DNA]</scope>
    <source>
        <strain evidence="6 7">CCFEE 5792</strain>
    </source>
</reference>
<evidence type="ECO:0000256" key="3">
    <source>
        <dbReference type="ARBA" id="ARBA00023239"/>
    </source>
</evidence>
<dbReference type="CDD" id="cd03141">
    <property type="entry name" value="GATase1_Hsp31_like"/>
    <property type="match status" value="1"/>
</dbReference>
<comment type="catalytic activity">
    <reaction evidence="5">
        <text>methylglyoxal + H2O = (R)-lactate + H(+)</text>
        <dbReference type="Rhea" id="RHEA:27754"/>
        <dbReference type="ChEBI" id="CHEBI:15377"/>
        <dbReference type="ChEBI" id="CHEBI:15378"/>
        <dbReference type="ChEBI" id="CHEBI:16004"/>
        <dbReference type="ChEBI" id="CHEBI:17158"/>
        <dbReference type="EC" id="4.2.1.130"/>
    </reaction>
</comment>
<evidence type="ECO:0000313" key="7">
    <source>
        <dbReference type="Proteomes" id="UP001358417"/>
    </source>
</evidence>